<dbReference type="InterPro" id="IPR011041">
    <property type="entry name" value="Quinoprot_gluc/sorb_DH_b-prop"/>
</dbReference>
<dbReference type="PROSITE" id="PS51820">
    <property type="entry name" value="PA14"/>
    <property type="match status" value="1"/>
</dbReference>
<evidence type="ECO:0000313" key="4">
    <source>
        <dbReference type="EMBL" id="SEB54086.1"/>
    </source>
</evidence>
<dbReference type="InterPro" id="IPR008979">
    <property type="entry name" value="Galactose-bd-like_sf"/>
</dbReference>
<dbReference type="PROSITE" id="PS51175">
    <property type="entry name" value="CBM6"/>
    <property type="match status" value="2"/>
</dbReference>
<evidence type="ECO:0000259" key="3">
    <source>
        <dbReference type="PROSITE" id="PS51820"/>
    </source>
</evidence>
<dbReference type="RefSeq" id="WP_175539541.1">
    <property type="nucleotide sequence ID" value="NZ_FNRT01000002.1"/>
</dbReference>
<dbReference type="InterPro" id="IPR005084">
    <property type="entry name" value="CBM6"/>
</dbReference>
<dbReference type="Pfam" id="PF06439">
    <property type="entry name" value="3keto-disac_hyd"/>
    <property type="match status" value="1"/>
</dbReference>
<name>A0A1H4K703_9ACTN</name>
<dbReference type="GO" id="GO:0016787">
    <property type="term" value="F:hydrolase activity"/>
    <property type="evidence" value="ECO:0007669"/>
    <property type="project" value="InterPro"/>
</dbReference>
<dbReference type="GO" id="GO:0005975">
    <property type="term" value="P:carbohydrate metabolic process"/>
    <property type="evidence" value="ECO:0007669"/>
    <property type="project" value="UniProtKB-ARBA"/>
</dbReference>
<dbReference type="CDD" id="cd04083">
    <property type="entry name" value="CBM35_Lmo2446-like"/>
    <property type="match status" value="2"/>
</dbReference>
<dbReference type="GO" id="GO:0030246">
    <property type="term" value="F:carbohydrate binding"/>
    <property type="evidence" value="ECO:0007669"/>
    <property type="project" value="InterPro"/>
</dbReference>
<feature type="domain" description="CBM6" evidence="2">
    <location>
        <begin position="684"/>
        <end position="813"/>
    </location>
</feature>
<dbReference type="InterPro" id="IPR013320">
    <property type="entry name" value="ConA-like_dom_sf"/>
</dbReference>
<dbReference type="SUPFAM" id="SSF50952">
    <property type="entry name" value="Soluble quinoprotein glucose dehydrogenase"/>
    <property type="match status" value="1"/>
</dbReference>
<dbReference type="InterPro" id="IPR037524">
    <property type="entry name" value="PA14/GLEYA"/>
</dbReference>
<keyword evidence="5" id="KW-1185">Reference proteome</keyword>
<dbReference type="Gene3D" id="2.60.120.200">
    <property type="match status" value="1"/>
</dbReference>
<dbReference type="InterPro" id="IPR013783">
    <property type="entry name" value="Ig-like_fold"/>
</dbReference>
<protein>
    <submittedName>
        <fullName evidence="4">Carbohydrate binding module (Family 6)</fullName>
    </submittedName>
</protein>
<dbReference type="InterPro" id="IPR011658">
    <property type="entry name" value="PA14_dom"/>
</dbReference>
<dbReference type="SUPFAM" id="SSF56988">
    <property type="entry name" value="Anthrax protective antigen"/>
    <property type="match status" value="1"/>
</dbReference>
<evidence type="ECO:0000313" key="5">
    <source>
        <dbReference type="Proteomes" id="UP000198742"/>
    </source>
</evidence>
<reference evidence="5" key="1">
    <citation type="submission" date="2016-10" db="EMBL/GenBank/DDBJ databases">
        <authorList>
            <person name="Varghese N."/>
            <person name="Submissions S."/>
        </authorList>
    </citation>
    <scope>NUCLEOTIDE SEQUENCE [LARGE SCALE GENOMIC DNA]</scope>
    <source>
        <strain evidence="5">DSM 22017</strain>
    </source>
</reference>
<dbReference type="InterPro" id="IPR032109">
    <property type="entry name" value="Big_3_5"/>
</dbReference>
<dbReference type="SMART" id="SM00758">
    <property type="entry name" value="PA14"/>
    <property type="match status" value="1"/>
</dbReference>
<accession>A0A1H4K703</accession>
<dbReference type="Proteomes" id="UP000198742">
    <property type="component" value="Unassembled WGS sequence"/>
</dbReference>
<dbReference type="PANTHER" id="PTHR33546:SF1">
    <property type="entry name" value="LARGE, MULTIFUNCTIONAL SECRETED PROTEIN"/>
    <property type="match status" value="1"/>
</dbReference>
<dbReference type="Gene3D" id="2.120.10.30">
    <property type="entry name" value="TolB, C-terminal domain"/>
    <property type="match status" value="1"/>
</dbReference>
<dbReference type="Pfam" id="PF16990">
    <property type="entry name" value="CBM_35"/>
    <property type="match status" value="1"/>
</dbReference>
<feature type="compositionally biased region" description="Pro residues" evidence="1">
    <location>
        <begin position="1466"/>
        <end position="1487"/>
    </location>
</feature>
<dbReference type="Gene3D" id="2.60.120.260">
    <property type="entry name" value="Galactose-binding domain-like"/>
    <property type="match status" value="2"/>
</dbReference>
<dbReference type="PANTHER" id="PTHR33546">
    <property type="entry name" value="LARGE, MULTIFUNCTIONAL SECRETED PROTEIN-RELATED"/>
    <property type="match status" value="1"/>
</dbReference>
<dbReference type="STRING" id="402596.SAMN04489844_0458"/>
<dbReference type="InterPro" id="IPR010496">
    <property type="entry name" value="AL/BT2_dom"/>
</dbReference>
<feature type="domain" description="PA14" evidence="3">
    <location>
        <begin position="37"/>
        <end position="181"/>
    </location>
</feature>
<dbReference type="InterPro" id="IPR011042">
    <property type="entry name" value="6-blade_b-propeller_TolB-like"/>
</dbReference>
<feature type="region of interest" description="Disordered" evidence="1">
    <location>
        <begin position="1443"/>
        <end position="1502"/>
    </location>
</feature>
<evidence type="ECO:0000256" key="1">
    <source>
        <dbReference type="SAM" id="MobiDB-lite"/>
    </source>
</evidence>
<evidence type="ECO:0000259" key="2">
    <source>
        <dbReference type="PROSITE" id="PS51175"/>
    </source>
</evidence>
<sequence length="1588" mass="167410">MSKSPQPARGRIRAIAAAVSGVLVAGVGVAAIAVPPGDEPGVTMRAFQLGQSISSLCTIKAAQTPNVDQLKPTVDWSSPADFGGLQDNFLVHVLANLTIDTAGTYMFRLISDDGSELLIDDELVVDHDGLHGDTAMDGSVTLASGVHSLRINYFEATNGERLTLQWRKPGETAFTLVPSSVLSTEADVTRVTAPGFKQCEGQDESAGDGLQLDSVNPAYTLTDLRPQGFEPQVTGLGWDGDDLLVLTWGGNGNDQGNVSLGELHRLSGVRDAASPADVTRVRVAEGLKEPQGITVVDGDVYVSEKTGLVRLVDADADGVFEGKDVIATYPFDGNFHEFGFGMLYADGKFHLNLSVSINLGGATTVPQGSHHRGTHITVDKETGAIDYVAGGLRTPHGMGWGPEGEIFVTDNQGGWLPANKLIQIKPGEFYNHFTTGPDGTPGEFDDQPVTQPVLWMPQNEIANSPSTPIMVEGGPYAGQMFIGDVTYGGLQRADLEKVGGSYQGALFRSSQGLEAGVSRVLAGEDGQLIVGGLGAGGNWGQTGKLRYGLQKLDLNGTVPFDMLSMDVVEGGFEIEYTKPLSAETLAGLADAYQLKQWRYRPTAQYGGPKLNEETLEVTSSTASPDGRTVRLAVAGMKPGRVVHLRSPRPFSAASGETLWSTEAWYTLNTYPGYVEPEPEPAPFGLYELEDGELLGGASIQTEHEGYSGSGFVAGMGDVGSGTEVQVVVDEAGTYDVTIGYANGPNPSPDPVTKTLSMFVNGERTQIGLPPTGSWKTWGTHTVQVDLPAGPSTLRLEKVQGDDGHVNLDYAQVLPPTSTRYEAEAAARSGGAAVQTEHAGFSGSGYVGGMESAGAKVTFTVDAAEAGEHALTLGYANGPHPSPNLVKTLDVSVNGGAPEQLSLPNTGAWNQWSTVVDSVELAQGSNTISYAVPAANGPTDGRVNLDYLDVGAAGVTCDPDQPVSPDDEFDGDRLDTCRWTTILNPAPGGLEVRYGTLRISAQSGDLSGGAVSARNMVLQPAPADGVWAATTEMSLSGTDDYLQGGLVAHTSNDNYAKLVAMRTPQGQWVLELGRRIDGQMVYSNSPPLAGAPNRLLLQMASTGTAIQGRWSVDGGTTWQSMGAGYPADGLVAPRIGVAAYNGTGSEVGVFERFTVTEPVIEPDTCEATEADPGYRMLFDGTQESLAGWNHAGPGFFTREADCTLMTNGGLGLLWHSEPLEDDYSLQLDWKLVKDDNAGVFVGFPDPGDDPWVGVDQGYEIQIDATDLPDRTTGAIYTFQGADQAARDAALHPVGQWNHYEIRVEGKRIRVYLNDTLVNDFTSPAAEAGRLTWPSYFGLQNHGNGENVYFRDVQLMELDDPEDVPATVTVTAPAEVETGKTATVEVEVTSQAQSTPTGEVTLTVDGEALAPVDLEDGTATFEVGPVATEGTVSLAAAYAGDVAHEPGQGSTTMAVKAPAGPTTGPTPTTDPGPTPQQPQPTTPVGPVGPTPSVGVGGGGKVDAVPDRRRASVVLQCGATDCEGRAVLRTKGGKKLGAGAFDLDAREKRKVVVKLNARARALLDRRKVVGAVLVVRFEDGPTQRLRVRLKR</sequence>
<dbReference type="Gene3D" id="3.90.182.10">
    <property type="entry name" value="Toxin - Anthrax Protective Antigen,domain 1"/>
    <property type="match status" value="1"/>
</dbReference>
<organism evidence="4 5">
    <name type="scientific">Nocardioides exalbidus</name>
    <dbReference type="NCBI Taxonomy" id="402596"/>
    <lineage>
        <taxon>Bacteria</taxon>
        <taxon>Bacillati</taxon>
        <taxon>Actinomycetota</taxon>
        <taxon>Actinomycetes</taxon>
        <taxon>Propionibacteriales</taxon>
        <taxon>Nocardioidaceae</taxon>
        <taxon>Nocardioides</taxon>
    </lineage>
</organism>
<feature type="domain" description="CBM6" evidence="2">
    <location>
        <begin position="818"/>
        <end position="950"/>
    </location>
</feature>
<dbReference type="Gene3D" id="2.60.120.560">
    <property type="entry name" value="Exo-inulinase, domain 1"/>
    <property type="match status" value="1"/>
</dbReference>
<proteinExistence type="predicted"/>
<dbReference type="Pfam" id="PF07691">
    <property type="entry name" value="PA14"/>
    <property type="match status" value="1"/>
</dbReference>
<dbReference type="SUPFAM" id="SSF49899">
    <property type="entry name" value="Concanavalin A-like lectins/glucanases"/>
    <property type="match status" value="1"/>
</dbReference>
<gene>
    <name evidence="4" type="ORF">SAMN04489844_0458</name>
</gene>
<dbReference type="Pfam" id="PF16640">
    <property type="entry name" value="Big_3_5"/>
    <property type="match status" value="1"/>
</dbReference>
<dbReference type="Pfam" id="PF17851">
    <property type="entry name" value="GH43_C2"/>
    <property type="match status" value="1"/>
</dbReference>
<dbReference type="Gene3D" id="2.60.40.10">
    <property type="entry name" value="Immunoglobulins"/>
    <property type="match status" value="1"/>
</dbReference>
<dbReference type="InterPro" id="IPR041542">
    <property type="entry name" value="GH43_C2"/>
</dbReference>
<feature type="compositionally biased region" description="Low complexity" evidence="1">
    <location>
        <begin position="1453"/>
        <end position="1465"/>
    </location>
</feature>
<dbReference type="EMBL" id="FNRT01000002">
    <property type="protein sequence ID" value="SEB54086.1"/>
    <property type="molecule type" value="Genomic_DNA"/>
</dbReference>
<dbReference type="SUPFAM" id="SSF49785">
    <property type="entry name" value="Galactose-binding domain-like"/>
    <property type="match status" value="2"/>
</dbReference>
<dbReference type="Pfam" id="PF03422">
    <property type="entry name" value="CBM_6"/>
    <property type="match status" value="1"/>
</dbReference>